<dbReference type="Proteomes" id="UP001152799">
    <property type="component" value="Chromosome 13"/>
</dbReference>
<dbReference type="AlphaFoldDB" id="A0A9N9MFF8"/>
<keyword evidence="2" id="KW-1133">Transmembrane helix</keyword>
<feature type="transmembrane region" description="Helical" evidence="2">
    <location>
        <begin position="186"/>
        <end position="204"/>
    </location>
</feature>
<reference evidence="3" key="1">
    <citation type="submission" date="2022-01" db="EMBL/GenBank/DDBJ databases">
        <authorList>
            <person name="King R."/>
        </authorList>
    </citation>
    <scope>NUCLEOTIDE SEQUENCE</scope>
</reference>
<evidence type="ECO:0000313" key="3">
    <source>
        <dbReference type="EMBL" id="CAG9763267.1"/>
    </source>
</evidence>
<evidence type="ECO:0000256" key="2">
    <source>
        <dbReference type="SAM" id="Phobius"/>
    </source>
</evidence>
<dbReference type="EMBL" id="OU892289">
    <property type="protein sequence ID" value="CAG9763267.1"/>
    <property type="molecule type" value="Genomic_DNA"/>
</dbReference>
<feature type="transmembrane region" description="Helical" evidence="2">
    <location>
        <begin position="12"/>
        <end position="35"/>
    </location>
</feature>
<protein>
    <submittedName>
        <fullName evidence="3">Uncharacterized protein</fullName>
    </submittedName>
</protein>
<proteinExistence type="predicted"/>
<keyword evidence="4" id="KW-1185">Reference proteome</keyword>
<feature type="transmembrane region" description="Helical" evidence="2">
    <location>
        <begin position="117"/>
        <end position="141"/>
    </location>
</feature>
<evidence type="ECO:0000313" key="4">
    <source>
        <dbReference type="Proteomes" id="UP001152799"/>
    </source>
</evidence>
<organism evidence="3 4">
    <name type="scientific">Ceutorhynchus assimilis</name>
    <name type="common">cabbage seed weevil</name>
    <dbReference type="NCBI Taxonomy" id="467358"/>
    <lineage>
        <taxon>Eukaryota</taxon>
        <taxon>Metazoa</taxon>
        <taxon>Ecdysozoa</taxon>
        <taxon>Arthropoda</taxon>
        <taxon>Hexapoda</taxon>
        <taxon>Insecta</taxon>
        <taxon>Pterygota</taxon>
        <taxon>Neoptera</taxon>
        <taxon>Endopterygota</taxon>
        <taxon>Coleoptera</taxon>
        <taxon>Polyphaga</taxon>
        <taxon>Cucujiformia</taxon>
        <taxon>Curculionidae</taxon>
        <taxon>Ceutorhynchinae</taxon>
        <taxon>Ceutorhynchus</taxon>
    </lineage>
</organism>
<evidence type="ECO:0000256" key="1">
    <source>
        <dbReference type="SAM" id="MobiDB-lite"/>
    </source>
</evidence>
<keyword evidence="2" id="KW-0812">Transmembrane</keyword>
<gene>
    <name evidence="3" type="ORF">CEUTPL_LOCUS3933</name>
</gene>
<keyword evidence="2" id="KW-0472">Membrane</keyword>
<dbReference type="OrthoDB" id="10264154at2759"/>
<accession>A0A9N9MFF8</accession>
<name>A0A9N9MFF8_9CUCU</name>
<sequence length="278" mass="31152">MALSRQRQRFGRVVGFIVMFQGVAWFTLCLLGIIVRKTPPDSMMQVVTSYESYSYYLSRIIYQEFFGKSTRTYTKVIRPADFEAFLWIYVVLSAIWVVASIDQNFALRQKKISHSHLALVLGVTLLVTSVIDLVLVCLLGRDFFNCPLDLVLTTEAISTTTVATVKTPLDCQLAIGIIMTLAARGYVLWLLNAVTGICLIFFSAKALKKPALLAYGNKTIPRAKLEDTTARNKKARSPANSSDLVFYGDERDTPPIQDPRTRGSMPAALNNKNQNIYF</sequence>
<feature type="transmembrane region" description="Helical" evidence="2">
    <location>
        <begin position="84"/>
        <end position="105"/>
    </location>
</feature>
<feature type="region of interest" description="Disordered" evidence="1">
    <location>
        <begin position="226"/>
        <end position="267"/>
    </location>
</feature>